<keyword evidence="3" id="KW-1185">Reference proteome</keyword>
<proteinExistence type="predicted"/>
<gene>
    <name evidence="2" type="ORF">ACFQ0E_03585</name>
</gene>
<comment type="caution">
    <text evidence="2">The sequence shown here is derived from an EMBL/GenBank/DDBJ whole genome shotgun (WGS) entry which is preliminary data.</text>
</comment>
<dbReference type="RefSeq" id="WP_386822326.1">
    <property type="nucleotide sequence ID" value="NZ_JBHTIF010000001.1"/>
</dbReference>
<evidence type="ECO:0000313" key="3">
    <source>
        <dbReference type="Proteomes" id="UP001597110"/>
    </source>
</evidence>
<dbReference type="Proteomes" id="UP001597110">
    <property type="component" value="Unassembled WGS sequence"/>
</dbReference>
<evidence type="ECO:0000256" key="1">
    <source>
        <dbReference type="SAM" id="SignalP"/>
    </source>
</evidence>
<keyword evidence="1" id="KW-0732">Signal</keyword>
<feature type="chain" id="PRO_5047069056" description="Sel1 repeat family protein" evidence="1">
    <location>
        <begin position="28"/>
        <end position="506"/>
    </location>
</feature>
<accession>A0ABW2Y7Z8</accession>
<sequence length="506" mass="53318">MSKILSVVRLLGCTLLASSACLSTAFAAPPTCGSYIDADSGARLEIDDGVRARLLREGSAPATQHYRVTGKTLRLFDTDQGYASDFALSADGRTMTEVEESFRKTFVLAEARSCGAAPPPAAPGSCRADLDACFADIGHASADRLRAACDDGVAIACVRWIDALREAQDLEPFERPAACSEDDPSFSKDACDRPASALLARALTEAVGSMYADDKPLPAQALAPLPALCAKHGSAKVCNEVAEQLWIGGRHADARTALDTACTRGGDPEACRHASALAGVASLQPQRAERLPCGRYVAATGLMSELDFGDRGLLPSLGGQLRARIEDGQVRIRHDKGGDFVFAPIAGDALIGIDSWNRYAVYTRDGGAATCAAPMVYVEKPLVEDCPQPGSESIAACCARGSLHGCNTLGHQRALAGDWAGAKPEYLKVCTAGVRVGCENLTRVFAHGDESIPELLDALCAKDATHVACDVRDTTAWASLALSRAADELLKDLEREAEAELPAQAR</sequence>
<name>A0ABW2Y7Z8_9GAMM</name>
<evidence type="ECO:0008006" key="4">
    <source>
        <dbReference type="Google" id="ProtNLM"/>
    </source>
</evidence>
<protein>
    <recommendedName>
        <fullName evidence="4">Sel1 repeat family protein</fullName>
    </recommendedName>
</protein>
<dbReference type="EMBL" id="JBHTIF010000001">
    <property type="protein sequence ID" value="MFD0724675.1"/>
    <property type="molecule type" value="Genomic_DNA"/>
</dbReference>
<organism evidence="2 3">
    <name type="scientific">Lysobacter brunescens</name>
    <dbReference type="NCBI Taxonomy" id="262323"/>
    <lineage>
        <taxon>Bacteria</taxon>
        <taxon>Pseudomonadati</taxon>
        <taxon>Pseudomonadota</taxon>
        <taxon>Gammaproteobacteria</taxon>
        <taxon>Lysobacterales</taxon>
        <taxon>Lysobacteraceae</taxon>
        <taxon>Lysobacter</taxon>
    </lineage>
</organism>
<reference evidence="3" key="1">
    <citation type="journal article" date="2019" name="Int. J. Syst. Evol. Microbiol.">
        <title>The Global Catalogue of Microorganisms (GCM) 10K type strain sequencing project: providing services to taxonomists for standard genome sequencing and annotation.</title>
        <authorList>
            <consortium name="The Broad Institute Genomics Platform"/>
            <consortium name="The Broad Institute Genome Sequencing Center for Infectious Disease"/>
            <person name="Wu L."/>
            <person name="Ma J."/>
        </authorList>
    </citation>
    <scope>NUCLEOTIDE SEQUENCE [LARGE SCALE GENOMIC DNA]</scope>
    <source>
        <strain evidence="3">CCUG 55585</strain>
    </source>
</reference>
<dbReference type="PROSITE" id="PS51257">
    <property type="entry name" value="PROKAR_LIPOPROTEIN"/>
    <property type="match status" value="1"/>
</dbReference>
<feature type="signal peptide" evidence="1">
    <location>
        <begin position="1"/>
        <end position="27"/>
    </location>
</feature>
<evidence type="ECO:0000313" key="2">
    <source>
        <dbReference type="EMBL" id="MFD0724675.1"/>
    </source>
</evidence>